<dbReference type="InterPro" id="IPR017871">
    <property type="entry name" value="ABC_transporter-like_CS"/>
</dbReference>
<dbReference type="Gene3D" id="3.40.50.300">
    <property type="entry name" value="P-loop containing nucleotide triphosphate hydrolases"/>
    <property type="match status" value="1"/>
</dbReference>
<evidence type="ECO:0000256" key="1">
    <source>
        <dbReference type="ARBA" id="ARBA00022741"/>
    </source>
</evidence>
<protein>
    <recommendedName>
        <fullName evidence="3">ABC transporter domain-containing protein</fullName>
    </recommendedName>
</protein>
<dbReference type="AlphaFoldDB" id="A0A383ERC2"/>
<dbReference type="InterPro" id="IPR003593">
    <property type="entry name" value="AAA+_ATPase"/>
</dbReference>
<proteinExistence type="predicted"/>
<evidence type="ECO:0000313" key="4">
    <source>
        <dbReference type="EMBL" id="SVE59169.1"/>
    </source>
</evidence>
<feature type="non-terminal residue" evidence="4">
    <location>
        <position position="1"/>
    </location>
</feature>
<dbReference type="PANTHER" id="PTHR24221:SF654">
    <property type="entry name" value="ATP-BINDING CASSETTE SUB-FAMILY B MEMBER 6"/>
    <property type="match status" value="1"/>
</dbReference>
<evidence type="ECO:0000256" key="2">
    <source>
        <dbReference type="ARBA" id="ARBA00022840"/>
    </source>
</evidence>
<dbReference type="GO" id="GO:0005524">
    <property type="term" value="F:ATP binding"/>
    <property type="evidence" value="ECO:0007669"/>
    <property type="project" value="UniProtKB-KW"/>
</dbReference>
<dbReference type="GO" id="GO:0034040">
    <property type="term" value="F:ATPase-coupled lipid transmembrane transporter activity"/>
    <property type="evidence" value="ECO:0007669"/>
    <property type="project" value="TreeGrafter"/>
</dbReference>
<gene>
    <name evidence="4" type="ORF">METZ01_LOCUS512023</name>
</gene>
<reference evidence="4" key="1">
    <citation type="submission" date="2018-05" db="EMBL/GenBank/DDBJ databases">
        <authorList>
            <person name="Lanie J.A."/>
            <person name="Ng W.-L."/>
            <person name="Kazmierczak K.M."/>
            <person name="Andrzejewski T.M."/>
            <person name="Davidsen T.M."/>
            <person name="Wayne K.J."/>
            <person name="Tettelin H."/>
            <person name="Glass J.I."/>
            <person name="Rusch D."/>
            <person name="Podicherti R."/>
            <person name="Tsui H.-C.T."/>
            <person name="Winkler M.E."/>
        </authorList>
    </citation>
    <scope>NUCLEOTIDE SEQUENCE</scope>
</reference>
<dbReference type="PROSITE" id="PS00211">
    <property type="entry name" value="ABC_TRANSPORTER_1"/>
    <property type="match status" value="1"/>
</dbReference>
<dbReference type="InterPro" id="IPR039421">
    <property type="entry name" value="Type_1_exporter"/>
</dbReference>
<accession>A0A383ERC2</accession>
<dbReference type="GO" id="GO:0016887">
    <property type="term" value="F:ATP hydrolysis activity"/>
    <property type="evidence" value="ECO:0007669"/>
    <property type="project" value="InterPro"/>
</dbReference>
<dbReference type="PANTHER" id="PTHR24221">
    <property type="entry name" value="ATP-BINDING CASSETTE SUB-FAMILY B"/>
    <property type="match status" value="1"/>
</dbReference>
<dbReference type="EMBL" id="UINC01228024">
    <property type="protein sequence ID" value="SVE59169.1"/>
    <property type="molecule type" value="Genomic_DNA"/>
</dbReference>
<sequence length="205" mass="22951">AGEAIGIIGASGSGKTTLINTILGLIEPQSGNILYNNLPLNNNIHKWHKHVAYLPQDSFITDDSVRHNVALGIEDSKIDDSHVYQSLRKASLDDLIEQLPDDIHTILGENGMRLSGGQRQRIVLARAFYHNRDVLIMDESTSALDNATEREVVNEIQKLKGSITLIVIAHRMSTIEHCDRIYLLENGKIIDQGNYKHIVKRQDLK</sequence>
<evidence type="ECO:0000259" key="3">
    <source>
        <dbReference type="PROSITE" id="PS50893"/>
    </source>
</evidence>
<dbReference type="InterPro" id="IPR027417">
    <property type="entry name" value="P-loop_NTPase"/>
</dbReference>
<organism evidence="4">
    <name type="scientific">marine metagenome</name>
    <dbReference type="NCBI Taxonomy" id="408172"/>
    <lineage>
        <taxon>unclassified sequences</taxon>
        <taxon>metagenomes</taxon>
        <taxon>ecological metagenomes</taxon>
    </lineage>
</organism>
<keyword evidence="2" id="KW-0067">ATP-binding</keyword>
<dbReference type="SMART" id="SM00382">
    <property type="entry name" value="AAA"/>
    <property type="match status" value="1"/>
</dbReference>
<dbReference type="PROSITE" id="PS50893">
    <property type="entry name" value="ABC_TRANSPORTER_2"/>
    <property type="match status" value="1"/>
</dbReference>
<keyword evidence="1" id="KW-0547">Nucleotide-binding</keyword>
<name>A0A383ERC2_9ZZZZ</name>
<dbReference type="SUPFAM" id="SSF52540">
    <property type="entry name" value="P-loop containing nucleoside triphosphate hydrolases"/>
    <property type="match status" value="1"/>
</dbReference>
<feature type="domain" description="ABC transporter" evidence="3">
    <location>
        <begin position="1"/>
        <end position="204"/>
    </location>
</feature>
<dbReference type="InterPro" id="IPR003439">
    <property type="entry name" value="ABC_transporter-like_ATP-bd"/>
</dbReference>
<dbReference type="Pfam" id="PF00005">
    <property type="entry name" value="ABC_tran"/>
    <property type="match status" value="1"/>
</dbReference>